<dbReference type="EMBL" id="JACIFH010000001">
    <property type="protein sequence ID" value="MBB4140321.1"/>
    <property type="molecule type" value="Genomic_DNA"/>
</dbReference>
<accession>A0AA40SQ82</accession>
<keyword evidence="3" id="KW-1185">Reference proteome</keyword>
<name>A0AA40SQ82_9MICO</name>
<proteinExistence type="predicted"/>
<evidence type="ECO:0000256" key="1">
    <source>
        <dbReference type="SAM" id="MobiDB-lite"/>
    </source>
</evidence>
<organism evidence="2 3">
    <name type="scientific">Microbacterium invictum</name>
    <dbReference type="NCBI Taxonomy" id="515415"/>
    <lineage>
        <taxon>Bacteria</taxon>
        <taxon>Bacillati</taxon>
        <taxon>Actinomycetota</taxon>
        <taxon>Actinomycetes</taxon>
        <taxon>Micrococcales</taxon>
        <taxon>Microbacteriaceae</taxon>
        <taxon>Microbacterium</taxon>
    </lineage>
</organism>
<feature type="region of interest" description="Disordered" evidence="1">
    <location>
        <begin position="1"/>
        <end position="33"/>
    </location>
</feature>
<feature type="compositionally biased region" description="Polar residues" evidence="1">
    <location>
        <begin position="24"/>
        <end position="33"/>
    </location>
</feature>
<evidence type="ECO:0000313" key="3">
    <source>
        <dbReference type="Proteomes" id="UP000549113"/>
    </source>
</evidence>
<dbReference type="AlphaFoldDB" id="A0AA40SQ82"/>
<dbReference type="Proteomes" id="UP000549113">
    <property type="component" value="Unassembled WGS sequence"/>
</dbReference>
<comment type="caution">
    <text evidence="2">The sequence shown here is derived from an EMBL/GenBank/DDBJ whole genome shotgun (WGS) entry which is preliminary data.</text>
</comment>
<sequence length="33" mass="3403">MSTLTDAPVRAGERTLAKPPSIFVTGTENASPS</sequence>
<evidence type="ECO:0000313" key="2">
    <source>
        <dbReference type="EMBL" id="MBB4140321.1"/>
    </source>
</evidence>
<gene>
    <name evidence="2" type="ORF">BKA10_002115</name>
</gene>
<protein>
    <submittedName>
        <fullName evidence="2">Uncharacterized protein</fullName>
    </submittedName>
</protein>
<reference evidence="2 3" key="1">
    <citation type="submission" date="2020-08" db="EMBL/GenBank/DDBJ databases">
        <title>Sequencing the genomes of 1000 actinobacteria strains.</title>
        <authorList>
            <person name="Klenk H.-P."/>
        </authorList>
    </citation>
    <scope>NUCLEOTIDE SEQUENCE [LARGE SCALE GENOMIC DNA]</scope>
    <source>
        <strain evidence="2 3">DSM 19600</strain>
    </source>
</reference>